<comment type="function">
    <text evidence="1 6">Tetrapolymerization of the monopyrrole PBG into the hydroxymethylbilane pre-uroporphyrinogen in several discrete steps.</text>
</comment>
<dbReference type="HAMAP" id="MF_00260">
    <property type="entry name" value="Porphobil_deam"/>
    <property type="match status" value="1"/>
</dbReference>
<dbReference type="Pfam" id="PF03900">
    <property type="entry name" value="Porphobil_deamC"/>
    <property type="match status" value="1"/>
</dbReference>
<feature type="domain" description="Porphobilinogen deaminase C-terminal" evidence="8">
    <location>
        <begin position="228"/>
        <end position="317"/>
    </location>
</feature>
<sequence length="333" mass="35253">MRKIIVGSRQSALALTQTGHVIADLERLSGEHGFDFTFEVHKIVTKGDRILDVTLSKVGGKGLFVKEIEQAMLAKEIDMAVHSMKDMPSELPEGLINGAVPKRVDPRDCLISSSGAGLEDLPQGARVGTSSLRRSSQLAALRPDLVIEPVRGNIDSRLKKLESGEYDAILLAAAGLSRMGWQDRVTAYLPPEICLPAVGQGALGIECREDDEELRKLLALYNDERTALTVTAERTFLGALNGGCQVPIGAYAVLDTEEAVTTGTTGTIHSGGTSGEGGLSITLTGMVGTPDGSVILKETCTGKDPVQLGAEVARKLIARGAEKILADVKGQDI</sequence>
<comment type="catalytic activity">
    <reaction evidence="5 6">
        <text>4 porphobilinogen + H2O = hydroxymethylbilane + 4 NH4(+)</text>
        <dbReference type="Rhea" id="RHEA:13185"/>
        <dbReference type="ChEBI" id="CHEBI:15377"/>
        <dbReference type="ChEBI" id="CHEBI:28938"/>
        <dbReference type="ChEBI" id="CHEBI:57845"/>
        <dbReference type="ChEBI" id="CHEBI:58126"/>
        <dbReference type="EC" id="2.5.1.61"/>
    </reaction>
</comment>
<evidence type="ECO:0000256" key="1">
    <source>
        <dbReference type="ARBA" id="ARBA00002869"/>
    </source>
</evidence>
<comment type="subunit">
    <text evidence="6">Monomer.</text>
</comment>
<evidence type="ECO:0000256" key="4">
    <source>
        <dbReference type="ARBA" id="ARBA00023244"/>
    </source>
</evidence>
<dbReference type="InterPro" id="IPR022418">
    <property type="entry name" value="Porphobilinogen_deaminase_C"/>
</dbReference>
<comment type="miscellaneous">
    <text evidence="6">The porphobilinogen subunits are added to the dipyrromethane group.</text>
</comment>
<dbReference type="GO" id="GO:0004418">
    <property type="term" value="F:hydroxymethylbilane synthase activity"/>
    <property type="evidence" value="ECO:0007669"/>
    <property type="project" value="UniProtKB-EC"/>
</dbReference>
<keyword evidence="4 6" id="KW-0627">Porphyrin biosynthesis</keyword>
<dbReference type="SUPFAM" id="SSF53850">
    <property type="entry name" value="Periplasmic binding protein-like II"/>
    <property type="match status" value="1"/>
</dbReference>
<dbReference type="InterPro" id="IPR022417">
    <property type="entry name" value="Porphobilin_deaminase_N"/>
</dbReference>
<dbReference type="PANTHER" id="PTHR11557:SF0">
    <property type="entry name" value="PORPHOBILINOGEN DEAMINASE"/>
    <property type="match status" value="1"/>
</dbReference>
<dbReference type="PANTHER" id="PTHR11557">
    <property type="entry name" value="PORPHOBILINOGEN DEAMINASE"/>
    <property type="match status" value="1"/>
</dbReference>
<organism evidence="9 10">
    <name type="scientific">Paenibacillus phytohabitans</name>
    <dbReference type="NCBI Taxonomy" id="2654978"/>
    <lineage>
        <taxon>Bacteria</taxon>
        <taxon>Bacillati</taxon>
        <taxon>Bacillota</taxon>
        <taxon>Bacilli</taxon>
        <taxon>Bacillales</taxon>
        <taxon>Paenibacillaceae</taxon>
        <taxon>Paenibacillus</taxon>
    </lineage>
</organism>
<evidence type="ECO:0000256" key="2">
    <source>
        <dbReference type="ARBA" id="ARBA00005638"/>
    </source>
</evidence>
<evidence type="ECO:0000259" key="8">
    <source>
        <dbReference type="Pfam" id="PF03900"/>
    </source>
</evidence>
<proteinExistence type="inferred from homology"/>
<dbReference type="CDD" id="cd13646">
    <property type="entry name" value="PBP2_EcHMBS_like"/>
    <property type="match status" value="1"/>
</dbReference>
<name>A0ABX1YJX5_9BACL</name>
<dbReference type="InterPro" id="IPR000860">
    <property type="entry name" value="HemC"/>
</dbReference>
<evidence type="ECO:0000259" key="7">
    <source>
        <dbReference type="Pfam" id="PF01379"/>
    </source>
</evidence>
<feature type="domain" description="Porphobilinogen deaminase N-terminal" evidence="7">
    <location>
        <begin position="4"/>
        <end position="215"/>
    </location>
</feature>
<reference evidence="9 10" key="1">
    <citation type="submission" date="2019-10" db="EMBL/GenBank/DDBJ databases">
        <title>Description of Paenibacillus terricola sp. nov.</title>
        <authorList>
            <person name="Carlier A."/>
            <person name="Qi S."/>
        </authorList>
    </citation>
    <scope>NUCLEOTIDE SEQUENCE [LARGE SCALE GENOMIC DNA]</scope>
    <source>
        <strain evidence="9 10">LMG 31459</strain>
    </source>
</reference>
<dbReference type="PIRSF" id="PIRSF001438">
    <property type="entry name" value="4pyrrol_synth_OHMeBilane_synth"/>
    <property type="match status" value="1"/>
</dbReference>
<keyword evidence="3 6" id="KW-0808">Transferase</keyword>
<dbReference type="PROSITE" id="PS00533">
    <property type="entry name" value="PORPHOBILINOGEN_DEAM"/>
    <property type="match status" value="1"/>
</dbReference>
<evidence type="ECO:0000256" key="5">
    <source>
        <dbReference type="ARBA" id="ARBA00048169"/>
    </source>
</evidence>
<dbReference type="InterPro" id="IPR022419">
    <property type="entry name" value="Porphobilin_deaminase_cofac_BS"/>
</dbReference>
<evidence type="ECO:0000313" key="9">
    <source>
        <dbReference type="EMBL" id="NOU80664.1"/>
    </source>
</evidence>
<dbReference type="NCBIfam" id="TIGR00212">
    <property type="entry name" value="hemC"/>
    <property type="match status" value="1"/>
</dbReference>
<dbReference type="PRINTS" id="PR00151">
    <property type="entry name" value="PORPHBDMNASE"/>
</dbReference>
<dbReference type="Pfam" id="PF01379">
    <property type="entry name" value="Porphobil_deam"/>
    <property type="match status" value="1"/>
</dbReference>
<dbReference type="EC" id="2.5.1.61" evidence="6"/>
<feature type="modified residue" description="S-(dipyrrolylmethanemethyl)cysteine" evidence="6">
    <location>
        <position position="244"/>
    </location>
</feature>
<protein>
    <recommendedName>
        <fullName evidence="6">Porphobilinogen deaminase</fullName>
        <shortName evidence="6">PBG</shortName>
        <ecNumber evidence="6">2.5.1.61</ecNumber>
    </recommendedName>
    <alternativeName>
        <fullName evidence="6">Hydroxymethylbilane synthase</fullName>
        <shortName evidence="6">HMBS</shortName>
    </alternativeName>
    <alternativeName>
        <fullName evidence="6">Pre-uroporphyrinogen synthase</fullName>
    </alternativeName>
</protein>
<dbReference type="InterPro" id="IPR036803">
    <property type="entry name" value="Porphobilinogen_deaminase_C_sf"/>
</dbReference>
<evidence type="ECO:0000256" key="3">
    <source>
        <dbReference type="ARBA" id="ARBA00022679"/>
    </source>
</evidence>
<evidence type="ECO:0000313" key="10">
    <source>
        <dbReference type="Proteomes" id="UP000596857"/>
    </source>
</evidence>
<comment type="caution">
    <text evidence="9">The sequence shown here is derived from an EMBL/GenBank/DDBJ whole genome shotgun (WGS) entry which is preliminary data.</text>
</comment>
<dbReference type="RefSeq" id="WP_171718285.1">
    <property type="nucleotide sequence ID" value="NZ_WHOB01000052.1"/>
</dbReference>
<accession>A0ABX1YJX5</accession>
<dbReference type="Gene3D" id="3.40.190.10">
    <property type="entry name" value="Periplasmic binding protein-like II"/>
    <property type="match status" value="2"/>
</dbReference>
<dbReference type="Proteomes" id="UP000596857">
    <property type="component" value="Unassembled WGS sequence"/>
</dbReference>
<evidence type="ECO:0000256" key="6">
    <source>
        <dbReference type="HAMAP-Rule" id="MF_00260"/>
    </source>
</evidence>
<dbReference type="EMBL" id="WHOB01000052">
    <property type="protein sequence ID" value="NOU80664.1"/>
    <property type="molecule type" value="Genomic_DNA"/>
</dbReference>
<dbReference type="Gene3D" id="3.30.160.40">
    <property type="entry name" value="Porphobilinogen deaminase, C-terminal domain"/>
    <property type="match status" value="1"/>
</dbReference>
<keyword evidence="10" id="KW-1185">Reference proteome</keyword>
<comment type="cofactor">
    <cofactor evidence="6">
        <name>dipyrromethane</name>
        <dbReference type="ChEBI" id="CHEBI:60342"/>
    </cofactor>
    <text evidence="6">Binds 1 dipyrromethane group covalently.</text>
</comment>
<comment type="similarity">
    <text evidence="2 6">Belongs to the HMBS family.</text>
</comment>
<gene>
    <name evidence="6 9" type="primary">hemC</name>
    <name evidence="9" type="ORF">GC101_17515</name>
</gene>
<dbReference type="SUPFAM" id="SSF54782">
    <property type="entry name" value="Porphobilinogen deaminase (hydroxymethylbilane synthase), C-terminal domain"/>
    <property type="match status" value="1"/>
</dbReference>